<evidence type="ECO:0000256" key="1">
    <source>
        <dbReference type="ARBA" id="ARBA00004240"/>
    </source>
</evidence>
<proteinExistence type="predicted"/>
<feature type="compositionally biased region" description="Basic and acidic residues" evidence="6">
    <location>
        <begin position="183"/>
        <end position="195"/>
    </location>
</feature>
<dbReference type="AlphaFoldDB" id="A0AAD3DFN7"/>
<keyword evidence="4" id="KW-0256">Endoplasmic reticulum</keyword>
<evidence type="ECO:0000313" key="8">
    <source>
        <dbReference type="EMBL" id="GFR40964.1"/>
    </source>
</evidence>
<dbReference type="GO" id="GO:0005783">
    <property type="term" value="C:endoplasmic reticulum"/>
    <property type="evidence" value="ECO:0007669"/>
    <property type="project" value="UniProtKB-SubCell"/>
</dbReference>
<feature type="non-terminal residue" evidence="8">
    <location>
        <position position="1"/>
    </location>
</feature>
<evidence type="ECO:0000256" key="6">
    <source>
        <dbReference type="SAM" id="MobiDB-lite"/>
    </source>
</evidence>
<comment type="subcellular location">
    <subcellularLocation>
        <location evidence="2">Cytoplasm</location>
    </subcellularLocation>
    <subcellularLocation>
        <location evidence="1">Endoplasmic reticulum</location>
    </subcellularLocation>
</comment>
<dbReference type="InterPro" id="IPR013699">
    <property type="entry name" value="Signal_recog_part_SRP72_RNA-bd"/>
</dbReference>
<evidence type="ECO:0000313" key="9">
    <source>
        <dbReference type="Proteomes" id="UP001054857"/>
    </source>
</evidence>
<feature type="region of interest" description="Disordered" evidence="6">
    <location>
        <begin position="98"/>
        <end position="258"/>
    </location>
</feature>
<feature type="compositionally biased region" description="Low complexity" evidence="6">
    <location>
        <begin position="166"/>
        <end position="180"/>
    </location>
</feature>
<feature type="domain" description="Signal recognition particle SRP72 subunit RNA-binding" evidence="7">
    <location>
        <begin position="148"/>
        <end position="198"/>
    </location>
</feature>
<dbReference type="EMBL" id="BMAR01000001">
    <property type="protein sequence ID" value="GFR40964.1"/>
    <property type="molecule type" value="Genomic_DNA"/>
</dbReference>
<comment type="caution">
    <text evidence="8">The sequence shown here is derived from an EMBL/GenBank/DDBJ whole genome shotgun (WGS) entry which is preliminary data.</text>
</comment>
<dbReference type="GO" id="GO:0005786">
    <property type="term" value="C:signal recognition particle, endoplasmic reticulum targeting"/>
    <property type="evidence" value="ECO:0007669"/>
    <property type="project" value="TreeGrafter"/>
</dbReference>
<name>A0AAD3DFN7_9CHLO</name>
<feature type="compositionally biased region" description="Basic residues" evidence="6">
    <location>
        <begin position="154"/>
        <end position="165"/>
    </location>
</feature>
<keyword evidence="3" id="KW-0963">Cytoplasm</keyword>
<evidence type="ECO:0000256" key="5">
    <source>
        <dbReference type="ARBA" id="ARBA00023274"/>
    </source>
</evidence>
<organism evidence="8 9">
    <name type="scientific">Astrephomene gubernaculifera</name>
    <dbReference type="NCBI Taxonomy" id="47775"/>
    <lineage>
        <taxon>Eukaryota</taxon>
        <taxon>Viridiplantae</taxon>
        <taxon>Chlorophyta</taxon>
        <taxon>core chlorophytes</taxon>
        <taxon>Chlorophyceae</taxon>
        <taxon>CS clade</taxon>
        <taxon>Chlamydomonadales</taxon>
        <taxon>Astrephomenaceae</taxon>
        <taxon>Astrephomene</taxon>
    </lineage>
</organism>
<feature type="compositionally biased region" description="Basic residues" evidence="6">
    <location>
        <begin position="196"/>
        <end position="205"/>
    </location>
</feature>
<dbReference type="Pfam" id="PF08492">
    <property type="entry name" value="SRP72"/>
    <property type="match status" value="1"/>
</dbReference>
<keyword evidence="5" id="KW-0687">Ribonucleoprotein</keyword>
<evidence type="ECO:0000259" key="7">
    <source>
        <dbReference type="Pfam" id="PF08492"/>
    </source>
</evidence>
<protein>
    <recommendedName>
        <fullName evidence="7">Signal recognition particle SRP72 subunit RNA-binding domain-containing protein</fullName>
    </recommendedName>
</protein>
<dbReference type="GO" id="GO:0006614">
    <property type="term" value="P:SRP-dependent cotranslational protein targeting to membrane"/>
    <property type="evidence" value="ECO:0007669"/>
    <property type="project" value="InterPro"/>
</dbReference>
<feature type="compositionally biased region" description="Basic and acidic residues" evidence="6">
    <location>
        <begin position="218"/>
        <end position="227"/>
    </location>
</feature>
<dbReference type="PANTHER" id="PTHR14094">
    <property type="entry name" value="SIGNAL RECOGNITION PARTICLE 72"/>
    <property type="match status" value="1"/>
</dbReference>
<evidence type="ECO:0000256" key="2">
    <source>
        <dbReference type="ARBA" id="ARBA00004496"/>
    </source>
</evidence>
<dbReference type="GO" id="GO:0008312">
    <property type="term" value="F:7S RNA binding"/>
    <property type="evidence" value="ECO:0007669"/>
    <property type="project" value="InterPro"/>
</dbReference>
<evidence type="ECO:0000256" key="3">
    <source>
        <dbReference type="ARBA" id="ARBA00022490"/>
    </source>
</evidence>
<accession>A0AAD3DFN7</accession>
<evidence type="ECO:0000256" key="4">
    <source>
        <dbReference type="ARBA" id="ARBA00022824"/>
    </source>
</evidence>
<gene>
    <name evidence="8" type="ORF">Agub_g1628</name>
</gene>
<reference evidence="8 9" key="1">
    <citation type="journal article" date="2021" name="Sci. Rep.">
        <title>Genome sequencing of the multicellular alga Astrephomene provides insights into convergent evolution of germ-soma differentiation.</title>
        <authorList>
            <person name="Yamashita S."/>
            <person name="Yamamoto K."/>
            <person name="Matsuzaki R."/>
            <person name="Suzuki S."/>
            <person name="Yamaguchi H."/>
            <person name="Hirooka S."/>
            <person name="Minakuchi Y."/>
            <person name="Miyagishima S."/>
            <person name="Kawachi M."/>
            <person name="Toyoda A."/>
            <person name="Nozaki H."/>
        </authorList>
    </citation>
    <scope>NUCLEOTIDE SEQUENCE [LARGE SCALE GENOMIC DNA]</scope>
    <source>
        <strain evidence="8 9">NIES-4017</strain>
    </source>
</reference>
<feature type="compositionally biased region" description="Gly residues" evidence="6">
    <location>
        <begin position="98"/>
        <end position="117"/>
    </location>
</feature>
<sequence>AEAALAWCLAAAVGLKLRLGKLEEAKKAFQQLRACPAAAATSTGAAALVRLARCTALADPAAAPALVASLAPPPAAAALSGLQDLDVLEEVAARPGGAAGGAGGKGGLGGAKGAGAGGEEKAAGAGAGGEEKAAAKAAGGKRGGEAMDVDQQPKVKKSRKKRKPRLPAGFNPALPNGGLPLPDPERWLPKWERADYKKKRDRRKRDKDAVKGSQGAGKVDESLDRTRAPAAGAGAGAEAKTQSAKPNLPPQKKGKGKK</sequence>
<dbReference type="Proteomes" id="UP001054857">
    <property type="component" value="Unassembled WGS sequence"/>
</dbReference>
<dbReference type="InterPro" id="IPR026270">
    <property type="entry name" value="SRP72"/>
</dbReference>
<feature type="compositionally biased region" description="Low complexity" evidence="6">
    <location>
        <begin position="228"/>
        <end position="239"/>
    </location>
</feature>
<keyword evidence="9" id="KW-1185">Reference proteome</keyword>
<dbReference type="PANTHER" id="PTHR14094:SF9">
    <property type="entry name" value="SIGNAL RECOGNITION PARTICLE SUBUNIT SRP72"/>
    <property type="match status" value="1"/>
</dbReference>
<dbReference type="GO" id="GO:0043022">
    <property type="term" value="F:ribosome binding"/>
    <property type="evidence" value="ECO:0007669"/>
    <property type="project" value="TreeGrafter"/>
</dbReference>